<dbReference type="InterPro" id="IPR008271">
    <property type="entry name" value="Ser/Thr_kinase_AS"/>
</dbReference>
<evidence type="ECO:0000256" key="15">
    <source>
        <dbReference type="ARBA" id="ARBA00023170"/>
    </source>
</evidence>
<gene>
    <name evidence="23" type="ORF">CBR_g32040</name>
</gene>
<sequence length="1078" mass="118702">MDPAAAIDGLARYGTGEVQLGGEAAGERLNGDCMATTWSDGYGGRWDTWADCYRGLWDTWADGSEDGACGDRYGGPADRCCDEKNEGTAITTAMAMVGEEPLSLLGGGRRRCAGCWGDGYDEGEGAGSSESLRGEKSVNDGVGGRVSMANGVGEERRGSNSAWRDACGCGRARRLTRRLYPFSGSFMAAVVLCVFLCCCASNAFSDKGYRKNCEGEGNQPLRREAKHEEHASLTRSCLMVGVNGGLATERVLLTRLMWPNVLRISCGWPSNEKFGDGSWVSDKDFVVSSLPSYPANVASGRDVYNFFNNETIGEYQFPLAFPWRTCRRFNESGLAYTIPVPQGQFVLMRLHFAFINSTLNENHFNVNVNGLVNVTTVGRRLPSAEGYSFYKNDTSNGVIVITKEFLFYPWQPNINLSFSDYNGPWAQINAMEVIPVDESYSRFFSYCQLEKDMFLRLEGRLNCGGHVEGVRNNTDGNPFWWDSDSSLFNRSNYRTRIVSDSSYAFVRDELPWVPGNVWSTQRVFDNVSVLYGIETEPAAQYLMILYFLQLNSTKPVASTIDIQIDGLPVNASYKVFESLALKLFRPGFDRPSRRSVRLILNPNDPNDIVITAVELYGQIQALGPSPETQATPQDIPYVTGSQRPSSDPCMSPVPDGYTCNYEYGQRPTVVSCNITGRDAEGKIDPNILSFVNLETLVLSKNRLTGEIPSDIAKLSKLVTLDLSHNNLTGEIPESLGNIVSLQNLNLQYNNLSGEIPTPLSTPGNRTFMLEEGNSHLCRQGLCHSPNGSNGSLPSDQSNDSSKSADSGSPALSSVPSPKSPSTLSRTLILALALVILVIAGTVVAIVMVAHRMPKRNKPVESPSPSVRLVDRKGQKRHHNAISGMQPYCQVFTYLELKTATNNFSEELGRGNFGRVYKGVLSNNQAVAVKIRKDEACSRQSEFVKEIKTLSALNHKNLVRLIGYCSEGKVQALVYEHVGNGNLEQHLREGKLDWQTRLKISLGAAYAVEYLHTQAYPAVIHRDIKPANIMLDENFEAKVTDFGLSRVIIKEETTTMSDTDVRGSTGSSSVDVTYDRFNN</sequence>
<name>A0A388LGH3_CHABU</name>
<dbReference type="Gene3D" id="2.60.120.430">
    <property type="entry name" value="Galactose-binding lectin"/>
    <property type="match status" value="2"/>
</dbReference>
<keyword evidence="4" id="KW-0433">Leucine-rich repeat</keyword>
<keyword evidence="10" id="KW-0418">Kinase</keyword>
<dbReference type="GO" id="GO:0005524">
    <property type="term" value="F:ATP binding"/>
    <property type="evidence" value="ECO:0007669"/>
    <property type="project" value="UniProtKB-UniRule"/>
</dbReference>
<evidence type="ECO:0000256" key="5">
    <source>
        <dbReference type="ARBA" id="ARBA00022679"/>
    </source>
</evidence>
<evidence type="ECO:0000256" key="9">
    <source>
        <dbReference type="ARBA" id="ARBA00022741"/>
    </source>
</evidence>
<dbReference type="OrthoDB" id="4062651at2759"/>
<dbReference type="Gene3D" id="3.30.200.20">
    <property type="entry name" value="Phosphorylase Kinase, domain 1"/>
    <property type="match status" value="1"/>
</dbReference>
<keyword evidence="12 21" id="KW-1133">Transmembrane helix</keyword>
<feature type="binding site" evidence="19">
    <location>
        <position position="929"/>
    </location>
    <ligand>
        <name>ATP</name>
        <dbReference type="ChEBI" id="CHEBI:30616"/>
    </ligand>
</feature>
<comment type="catalytic activity">
    <reaction evidence="17">
        <text>L-threonyl-[protein] + ATP = O-phospho-L-threonyl-[protein] + ADP + H(+)</text>
        <dbReference type="Rhea" id="RHEA:46608"/>
        <dbReference type="Rhea" id="RHEA-COMP:11060"/>
        <dbReference type="Rhea" id="RHEA-COMP:11605"/>
        <dbReference type="ChEBI" id="CHEBI:15378"/>
        <dbReference type="ChEBI" id="CHEBI:30013"/>
        <dbReference type="ChEBI" id="CHEBI:30616"/>
        <dbReference type="ChEBI" id="CHEBI:61977"/>
        <dbReference type="ChEBI" id="CHEBI:456216"/>
        <dbReference type="EC" id="2.7.11.1"/>
    </reaction>
</comment>
<evidence type="ECO:0000256" key="16">
    <source>
        <dbReference type="ARBA" id="ARBA00023180"/>
    </source>
</evidence>
<keyword evidence="11 19" id="KW-0067">ATP-binding</keyword>
<accession>A0A388LGH3</accession>
<evidence type="ECO:0000256" key="6">
    <source>
        <dbReference type="ARBA" id="ARBA00022692"/>
    </source>
</evidence>
<evidence type="ECO:0000256" key="13">
    <source>
        <dbReference type="ARBA" id="ARBA00023136"/>
    </source>
</evidence>
<dbReference type="AlphaFoldDB" id="A0A388LGH3"/>
<dbReference type="SUPFAM" id="SSF56112">
    <property type="entry name" value="Protein kinase-like (PK-like)"/>
    <property type="match status" value="1"/>
</dbReference>
<dbReference type="FunFam" id="3.80.10.10:FF:000383">
    <property type="entry name" value="Leucine-rich repeat receptor protein kinase EMS1"/>
    <property type="match status" value="1"/>
</dbReference>
<evidence type="ECO:0000256" key="2">
    <source>
        <dbReference type="ARBA" id="ARBA00012513"/>
    </source>
</evidence>
<feature type="region of interest" description="Disordered" evidence="20">
    <location>
        <begin position="779"/>
        <end position="820"/>
    </location>
</feature>
<evidence type="ECO:0000256" key="7">
    <source>
        <dbReference type="ARBA" id="ARBA00022729"/>
    </source>
</evidence>
<dbReference type="InterPro" id="IPR001611">
    <property type="entry name" value="Leu-rich_rpt"/>
</dbReference>
<keyword evidence="16" id="KW-0325">Glycoprotein</keyword>
<dbReference type="Pfam" id="PF07714">
    <property type="entry name" value="PK_Tyr_Ser-Thr"/>
    <property type="match status" value="1"/>
</dbReference>
<evidence type="ECO:0000259" key="22">
    <source>
        <dbReference type="PROSITE" id="PS50011"/>
    </source>
</evidence>
<dbReference type="InterPro" id="IPR032675">
    <property type="entry name" value="LRR_dom_sf"/>
</dbReference>
<evidence type="ECO:0000256" key="3">
    <source>
        <dbReference type="ARBA" id="ARBA00022527"/>
    </source>
</evidence>
<dbReference type="PROSITE" id="PS00108">
    <property type="entry name" value="PROTEIN_KINASE_ST"/>
    <property type="match status" value="1"/>
</dbReference>
<proteinExistence type="predicted"/>
<keyword evidence="9 19" id="KW-0547">Nucleotide-binding</keyword>
<feature type="region of interest" description="Disordered" evidence="20">
    <location>
        <begin position="123"/>
        <end position="145"/>
    </location>
</feature>
<dbReference type="SMART" id="SM00220">
    <property type="entry name" value="S_TKc"/>
    <property type="match status" value="1"/>
</dbReference>
<keyword evidence="6 21" id="KW-0812">Transmembrane</keyword>
<comment type="catalytic activity">
    <reaction evidence="18">
        <text>L-seryl-[protein] + ATP = O-phospho-L-seryl-[protein] + ADP + H(+)</text>
        <dbReference type="Rhea" id="RHEA:17989"/>
        <dbReference type="Rhea" id="RHEA-COMP:9863"/>
        <dbReference type="Rhea" id="RHEA-COMP:11604"/>
        <dbReference type="ChEBI" id="CHEBI:15378"/>
        <dbReference type="ChEBI" id="CHEBI:29999"/>
        <dbReference type="ChEBI" id="CHEBI:30616"/>
        <dbReference type="ChEBI" id="CHEBI:83421"/>
        <dbReference type="ChEBI" id="CHEBI:456216"/>
        <dbReference type="EC" id="2.7.11.1"/>
    </reaction>
</comment>
<dbReference type="PANTHER" id="PTHR45631">
    <property type="entry name" value="OS07G0107800 PROTEIN-RELATED"/>
    <property type="match status" value="1"/>
</dbReference>
<dbReference type="STRING" id="69332.A0A388LGH3"/>
<dbReference type="Gramene" id="GBG81367">
    <property type="protein sequence ID" value="GBG81367"/>
    <property type="gene ID" value="CBR_g32040"/>
</dbReference>
<evidence type="ECO:0000313" key="23">
    <source>
        <dbReference type="EMBL" id="GBG81367.1"/>
    </source>
</evidence>
<comment type="caution">
    <text evidence="23">The sequence shown here is derived from an EMBL/GenBank/DDBJ whole genome shotgun (WGS) entry which is preliminary data.</text>
</comment>
<evidence type="ECO:0000256" key="4">
    <source>
        <dbReference type="ARBA" id="ARBA00022614"/>
    </source>
</evidence>
<dbReference type="PROSITE" id="PS50011">
    <property type="entry name" value="PROTEIN_KINASE_DOM"/>
    <property type="match status" value="1"/>
</dbReference>
<dbReference type="EC" id="2.7.11.1" evidence="2"/>
<dbReference type="Pfam" id="PF12819">
    <property type="entry name" value="Malectin_like"/>
    <property type="match status" value="1"/>
</dbReference>
<feature type="domain" description="Protein kinase" evidence="22">
    <location>
        <begin position="901"/>
        <end position="1078"/>
    </location>
</feature>
<evidence type="ECO:0000256" key="12">
    <source>
        <dbReference type="ARBA" id="ARBA00022989"/>
    </source>
</evidence>
<feature type="transmembrane region" description="Helical" evidence="21">
    <location>
        <begin position="179"/>
        <end position="204"/>
    </location>
</feature>
<evidence type="ECO:0000313" key="24">
    <source>
        <dbReference type="Proteomes" id="UP000265515"/>
    </source>
</evidence>
<dbReference type="EMBL" id="BFEA01000372">
    <property type="protein sequence ID" value="GBG81367.1"/>
    <property type="molecule type" value="Genomic_DNA"/>
</dbReference>
<dbReference type="Pfam" id="PF13855">
    <property type="entry name" value="LRR_8"/>
    <property type="match status" value="1"/>
</dbReference>
<evidence type="ECO:0000256" key="11">
    <source>
        <dbReference type="ARBA" id="ARBA00022840"/>
    </source>
</evidence>
<dbReference type="Proteomes" id="UP000265515">
    <property type="component" value="Unassembled WGS sequence"/>
</dbReference>
<protein>
    <recommendedName>
        <fullName evidence="2">non-specific serine/threonine protein kinase</fullName>
        <ecNumber evidence="2">2.7.11.1</ecNumber>
    </recommendedName>
</protein>
<keyword evidence="8" id="KW-0677">Repeat</keyword>
<dbReference type="GO" id="GO:0004674">
    <property type="term" value="F:protein serine/threonine kinase activity"/>
    <property type="evidence" value="ECO:0007669"/>
    <property type="project" value="UniProtKB-KW"/>
</dbReference>
<evidence type="ECO:0000256" key="17">
    <source>
        <dbReference type="ARBA" id="ARBA00047899"/>
    </source>
</evidence>
<organism evidence="23 24">
    <name type="scientific">Chara braunii</name>
    <name type="common">Braun's stonewort</name>
    <dbReference type="NCBI Taxonomy" id="69332"/>
    <lineage>
        <taxon>Eukaryota</taxon>
        <taxon>Viridiplantae</taxon>
        <taxon>Streptophyta</taxon>
        <taxon>Charophyceae</taxon>
        <taxon>Charales</taxon>
        <taxon>Characeae</taxon>
        <taxon>Chara</taxon>
    </lineage>
</organism>
<evidence type="ECO:0000256" key="21">
    <source>
        <dbReference type="SAM" id="Phobius"/>
    </source>
</evidence>
<keyword evidence="13 21" id="KW-0472">Membrane</keyword>
<dbReference type="InterPro" id="IPR011009">
    <property type="entry name" value="Kinase-like_dom_sf"/>
</dbReference>
<dbReference type="InterPro" id="IPR017441">
    <property type="entry name" value="Protein_kinase_ATP_BS"/>
</dbReference>
<feature type="transmembrane region" description="Helical" evidence="21">
    <location>
        <begin position="827"/>
        <end position="849"/>
    </location>
</feature>
<reference evidence="23 24" key="1">
    <citation type="journal article" date="2018" name="Cell">
        <title>The Chara Genome: Secondary Complexity and Implications for Plant Terrestrialization.</title>
        <authorList>
            <person name="Nishiyama T."/>
            <person name="Sakayama H."/>
            <person name="Vries J.D."/>
            <person name="Buschmann H."/>
            <person name="Saint-Marcoux D."/>
            <person name="Ullrich K.K."/>
            <person name="Haas F.B."/>
            <person name="Vanderstraeten L."/>
            <person name="Becker D."/>
            <person name="Lang D."/>
            <person name="Vosolsobe S."/>
            <person name="Rombauts S."/>
            <person name="Wilhelmsson P.K.I."/>
            <person name="Janitza P."/>
            <person name="Kern R."/>
            <person name="Heyl A."/>
            <person name="Rumpler F."/>
            <person name="Villalobos L.I.A.C."/>
            <person name="Clay J.M."/>
            <person name="Skokan R."/>
            <person name="Toyoda A."/>
            <person name="Suzuki Y."/>
            <person name="Kagoshima H."/>
            <person name="Schijlen E."/>
            <person name="Tajeshwar N."/>
            <person name="Catarino B."/>
            <person name="Hetherington A.J."/>
            <person name="Saltykova A."/>
            <person name="Bonnot C."/>
            <person name="Breuninger H."/>
            <person name="Symeonidi A."/>
            <person name="Radhakrishnan G.V."/>
            <person name="Van Nieuwerburgh F."/>
            <person name="Deforce D."/>
            <person name="Chang C."/>
            <person name="Karol K.G."/>
            <person name="Hedrich R."/>
            <person name="Ulvskov P."/>
            <person name="Glockner G."/>
            <person name="Delwiche C.F."/>
            <person name="Petrasek J."/>
            <person name="Van de Peer Y."/>
            <person name="Friml J."/>
            <person name="Beilby M."/>
            <person name="Dolan L."/>
            <person name="Kohara Y."/>
            <person name="Sugano S."/>
            <person name="Fujiyama A."/>
            <person name="Delaux P.-M."/>
            <person name="Quint M."/>
            <person name="TheiBen G."/>
            <person name="Hagemann M."/>
            <person name="Harholt J."/>
            <person name="Dunand C."/>
            <person name="Zachgo S."/>
            <person name="Langdale J."/>
            <person name="Maumus F."/>
            <person name="Straeten D.V.D."/>
            <person name="Gould S.B."/>
            <person name="Rensing S.A."/>
        </authorList>
    </citation>
    <scope>NUCLEOTIDE SEQUENCE [LARGE SCALE GENOMIC DNA]</scope>
    <source>
        <strain evidence="23 24">S276</strain>
    </source>
</reference>
<keyword evidence="5" id="KW-0808">Transferase</keyword>
<keyword evidence="24" id="KW-1185">Reference proteome</keyword>
<keyword evidence="7" id="KW-0732">Signal</keyword>
<dbReference type="InterPro" id="IPR000719">
    <property type="entry name" value="Prot_kinase_dom"/>
</dbReference>
<evidence type="ECO:0000256" key="19">
    <source>
        <dbReference type="PROSITE-ProRule" id="PRU10141"/>
    </source>
</evidence>
<evidence type="ECO:0000256" key="14">
    <source>
        <dbReference type="ARBA" id="ARBA00023157"/>
    </source>
</evidence>
<evidence type="ECO:0000256" key="20">
    <source>
        <dbReference type="SAM" id="MobiDB-lite"/>
    </source>
</evidence>
<dbReference type="Gene3D" id="3.80.10.10">
    <property type="entry name" value="Ribonuclease Inhibitor"/>
    <property type="match status" value="1"/>
</dbReference>
<evidence type="ECO:0000256" key="10">
    <source>
        <dbReference type="ARBA" id="ARBA00022777"/>
    </source>
</evidence>
<feature type="compositionally biased region" description="Low complexity" evidence="20">
    <location>
        <begin position="790"/>
        <end position="813"/>
    </location>
</feature>
<comment type="subcellular location">
    <subcellularLocation>
        <location evidence="1">Membrane</location>
        <topology evidence="1">Single-pass type I membrane protein</topology>
    </subcellularLocation>
</comment>
<dbReference type="SUPFAM" id="SSF52058">
    <property type="entry name" value="L domain-like"/>
    <property type="match status" value="1"/>
</dbReference>
<dbReference type="PROSITE" id="PS00107">
    <property type="entry name" value="PROTEIN_KINASE_ATP"/>
    <property type="match status" value="1"/>
</dbReference>
<evidence type="ECO:0000256" key="1">
    <source>
        <dbReference type="ARBA" id="ARBA00004479"/>
    </source>
</evidence>
<dbReference type="PANTHER" id="PTHR45631:SF198">
    <property type="entry name" value="PROTEIN KINASE DOMAIN-CONTAINING PROTEIN"/>
    <property type="match status" value="1"/>
</dbReference>
<evidence type="ECO:0000256" key="8">
    <source>
        <dbReference type="ARBA" id="ARBA00022737"/>
    </source>
</evidence>
<evidence type="ECO:0000256" key="18">
    <source>
        <dbReference type="ARBA" id="ARBA00048679"/>
    </source>
</evidence>
<dbReference type="Gene3D" id="1.10.510.10">
    <property type="entry name" value="Transferase(Phosphotransferase) domain 1"/>
    <property type="match status" value="1"/>
</dbReference>
<keyword evidence="3" id="KW-0723">Serine/threonine-protein kinase</keyword>
<dbReference type="InterPro" id="IPR001245">
    <property type="entry name" value="Ser-Thr/Tyr_kinase_cat_dom"/>
</dbReference>
<keyword evidence="15" id="KW-0675">Receptor</keyword>
<dbReference type="InterPro" id="IPR024788">
    <property type="entry name" value="Malectin-like_Carb-bd_dom"/>
</dbReference>
<dbReference type="GO" id="GO:0016020">
    <property type="term" value="C:membrane"/>
    <property type="evidence" value="ECO:0007669"/>
    <property type="project" value="UniProtKB-SubCell"/>
</dbReference>
<keyword evidence="14" id="KW-1015">Disulfide bond</keyword>
<dbReference type="FunFam" id="3.30.200.20:FF:000059">
    <property type="entry name" value="S-receptor-like serine/threonine-protein kinase"/>
    <property type="match status" value="1"/>
</dbReference>